<dbReference type="STRING" id="993615.L2GLL8"/>
<dbReference type="InterPro" id="IPR022669">
    <property type="entry name" value="Ribosomal_uL2_C"/>
</dbReference>
<proteinExistence type="inferred from homology"/>
<dbReference type="Gene3D" id="2.30.30.30">
    <property type="match status" value="1"/>
</dbReference>
<dbReference type="InParanoid" id="L2GLL8"/>
<dbReference type="EMBL" id="JH370144">
    <property type="protein sequence ID" value="ELA41400.1"/>
    <property type="molecule type" value="Genomic_DNA"/>
</dbReference>
<dbReference type="Proteomes" id="UP000011082">
    <property type="component" value="Unassembled WGS sequence"/>
</dbReference>
<sequence length="240" mass="25757">MSKIIRKFRQIKKKERIGKEYTLFKYPAVSETTKSTVVDLIHERGKCAPIAVLEINGEKYNVAATEGLNVGSQITIGSDVEIKIGNITHLKNIPEGSSVHSVEYVLGDGGKLAITAGAFCDIVNHRKESNQTVIRMPSGQKKVLNSDARAIIGLVAGSGVTEKPILKAGTAHYLYKSRGQIFPKVRGVAMNPVDHAHGGGNHQHIGAPSTIAKTAPYAQQVGLIGARSTGRRTGSKKNIK</sequence>
<dbReference type="OMA" id="PLAMITM"/>
<dbReference type="Gene3D" id="4.10.950.10">
    <property type="entry name" value="Ribosomal protein L2, domain 3"/>
    <property type="match status" value="1"/>
</dbReference>
<dbReference type="HOGENOM" id="CLU_036235_0_1_1"/>
<dbReference type="SUPFAM" id="SSF50104">
    <property type="entry name" value="Translation proteins SH3-like domain"/>
    <property type="match status" value="1"/>
</dbReference>
<dbReference type="VEuPathDB" id="MicrosporidiaDB:VICG_01505"/>
<dbReference type="PIRSF" id="PIRSF002158">
    <property type="entry name" value="Ribosomal_L2"/>
    <property type="match status" value="1"/>
</dbReference>
<protein>
    <recommendedName>
        <fullName evidence="4">Large ribosomal subunit protein uL2 C-terminal domain-containing protein</fullName>
    </recommendedName>
</protein>
<evidence type="ECO:0000256" key="2">
    <source>
        <dbReference type="ARBA" id="ARBA00022980"/>
    </source>
</evidence>
<evidence type="ECO:0000256" key="3">
    <source>
        <dbReference type="ARBA" id="ARBA00023274"/>
    </source>
</evidence>
<dbReference type="InterPro" id="IPR014726">
    <property type="entry name" value="Ribosomal_uL2_dom3"/>
</dbReference>
<name>L2GLL8_VITCO</name>
<keyword evidence="2" id="KW-0689">Ribosomal protein</keyword>
<dbReference type="GO" id="GO:0003735">
    <property type="term" value="F:structural constituent of ribosome"/>
    <property type="evidence" value="ECO:0007669"/>
    <property type="project" value="InterPro"/>
</dbReference>
<comment type="similarity">
    <text evidence="1">Belongs to the universal ribosomal protein uL2 family.</text>
</comment>
<dbReference type="GO" id="GO:0003723">
    <property type="term" value="F:RNA binding"/>
    <property type="evidence" value="ECO:0007669"/>
    <property type="project" value="TreeGrafter"/>
</dbReference>
<gene>
    <name evidence="5" type="ORF">VICG_01505</name>
</gene>
<reference evidence="6" key="1">
    <citation type="submission" date="2011-05" db="EMBL/GenBank/DDBJ databases">
        <title>The genome sequence of Vittaforma corneae strain ATCC 50505.</title>
        <authorList>
            <consortium name="The Broad Institute Genome Sequencing Platform"/>
            <person name="Cuomo C."/>
            <person name="Didier E."/>
            <person name="Bowers L."/>
            <person name="Young S.K."/>
            <person name="Zeng Q."/>
            <person name="Gargeya S."/>
            <person name="Fitzgerald M."/>
            <person name="Haas B."/>
            <person name="Abouelleil A."/>
            <person name="Alvarado L."/>
            <person name="Arachchi H.M."/>
            <person name="Berlin A."/>
            <person name="Chapman S.B."/>
            <person name="Gearin G."/>
            <person name="Goldberg J."/>
            <person name="Griggs A."/>
            <person name="Gujja S."/>
            <person name="Hansen M."/>
            <person name="Heiman D."/>
            <person name="Howarth C."/>
            <person name="Larimer J."/>
            <person name="Lui A."/>
            <person name="MacDonald P.J.P."/>
            <person name="McCowen C."/>
            <person name="Montmayeur A."/>
            <person name="Murphy C."/>
            <person name="Neiman D."/>
            <person name="Pearson M."/>
            <person name="Priest M."/>
            <person name="Roberts A."/>
            <person name="Saif S."/>
            <person name="Shea T."/>
            <person name="Sisk P."/>
            <person name="Stolte C."/>
            <person name="Sykes S."/>
            <person name="Wortman J."/>
            <person name="Nusbaum C."/>
            <person name="Birren B."/>
        </authorList>
    </citation>
    <scope>NUCLEOTIDE SEQUENCE [LARGE SCALE GENOMIC DNA]</scope>
    <source>
        <strain evidence="6">ATCC 50505</strain>
    </source>
</reference>
<dbReference type="GO" id="GO:0022625">
    <property type="term" value="C:cytosolic large ribosomal subunit"/>
    <property type="evidence" value="ECO:0007669"/>
    <property type="project" value="TreeGrafter"/>
</dbReference>
<dbReference type="InterPro" id="IPR008991">
    <property type="entry name" value="Translation_prot_SH3-like_sf"/>
</dbReference>
<dbReference type="GO" id="GO:0002181">
    <property type="term" value="P:cytoplasmic translation"/>
    <property type="evidence" value="ECO:0007669"/>
    <property type="project" value="TreeGrafter"/>
</dbReference>
<evidence type="ECO:0000313" key="6">
    <source>
        <dbReference type="Proteomes" id="UP000011082"/>
    </source>
</evidence>
<dbReference type="InterPro" id="IPR012340">
    <property type="entry name" value="NA-bd_OB-fold"/>
</dbReference>
<keyword evidence="3" id="KW-0687">Ribonucleoprotein</keyword>
<dbReference type="InterPro" id="IPR022671">
    <property type="entry name" value="Ribosomal_uL2_CS"/>
</dbReference>
<dbReference type="OrthoDB" id="10267824at2759"/>
<evidence type="ECO:0000313" key="5">
    <source>
        <dbReference type="EMBL" id="ELA41400.1"/>
    </source>
</evidence>
<accession>L2GLL8</accession>
<dbReference type="GeneID" id="19882216"/>
<dbReference type="FunCoup" id="L2GLL8">
    <property type="interactions" value="170"/>
</dbReference>
<feature type="domain" description="Large ribosomal subunit protein uL2 C-terminal" evidence="4">
    <location>
        <begin position="82"/>
        <end position="217"/>
    </location>
</feature>
<dbReference type="PANTHER" id="PTHR13691:SF16">
    <property type="entry name" value="LARGE RIBOSOMAL SUBUNIT PROTEIN UL2"/>
    <property type="match status" value="1"/>
</dbReference>
<dbReference type="PANTHER" id="PTHR13691">
    <property type="entry name" value="RIBOSOMAL PROTEIN L2"/>
    <property type="match status" value="1"/>
</dbReference>
<dbReference type="PROSITE" id="PS00467">
    <property type="entry name" value="RIBOSOMAL_L2"/>
    <property type="match status" value="1"/>
</dbReference>
<dbReference type="SMART" id="SM01382">
    <property type="entry name" value="Ribosomal_L2_C"/>
    <property type="match status" value="1"/>
</dbReference>
<keyword evidence="6" id="KW-1185">Reference proteome</keyword>
<organism evidence="5 6">
    <name type="scientific">Vittaforma corneae (strain ATCC 50505)</name>
    <name type="common">Microsporidian parasite</name>
    <name type="synonym">Nosema corneum</name>
    <dbReference type="NCBI Taxonomy" id="993615"/>
    <lineage>
        <taxon>Eukaryota</taxon>
        <taxon>Fungi</taxon>
        <taxon>Fungi incertae sedis</taxon>
        <taxon>Microsporidia</taxon>
        <taxon>Nosematidae</taxon>
        <taxon>Vittaforma</taxon>
    </lineage>
</organism>
<dbReference type="FunFam" id="4.10.950.10:FF:000002">
    <property type="entry name" value="60S ribosomal protein L2"/>
    <property type="match status" value="1"/>
</dbReference>
<dbReference type="AlphaFoldDB" id="L2GLL8"/>
<dbReference type="InterPro" id="IPR002171">
    <property type="entry name" value="Ribosomal_uL2"/>
</dbReference>
<evidence type="ECO:0000259" key="4">
    <source>
        <dbReference type="SMART" id="SM01382"/>
    </source>
</evidence>
<dbReference type="Pfam" id="PF03947">
    <property type="entry name" value="Ribosomal_L2_C"/>
    <property type="match status" value="1"/>
</dbReference>
<dbReference type="SUPFAM" id="SSF50249">
    <property type="entry name" value="Nucleic acid-binding proteins"/>
    <property type="match status" value="1"/>
</dbReference>
<dbReference type="InterPro" id="IPR014722">
    <property type="entry name" value="Rib_uL2_dom2"/>
</dbReference>
<dbReference type="RefSeq" id="XP_007604951.1">
    <property type="nucleotide sequence ID" value="XM_007604889.1"/>
</dbReference>
<evidence type="ECO:0000256" key="1">
    <source>
        <dbReference type="ARBA" id="ARBA00005636"/>
    </source>
</evidence>
<dbReference type="Gene3D" id="2.40.50.140">
    <property type="entry name" value="Nucleic acid-binding proteins"/>
    <property type="match status" value="1"/>
</dbReference>